<dbReference type="Gene3D" id="2.40.128.110">
    <property type="entry name" value="Lipid/polyisoprenoid-binding, YceI-like"/>
    <property type="match status" value="1"/>
</dbReference>
<reference evidence="4" key="1">
    <citation type="journal article" date="2019" name="Int. J. Syst. Evol. Microbiol.">
        <title>The Global Catalogue of Microorganisms (GCM) 10K type strain sequencing project: providing services to taxonomists for standard genome sequencing and annotation.</title>
        <authorList>
            <consortium name="The Broad Institute Genomics Platform"/>
            <consortium name="The Broad Institute Genome Sequencing Center for Infectious Disease"/>
            <person name="Wu L."/>
            <person name="Ma J."/>
        </authorList>
    </citation>
    <scope>NUCLEOTIDE SEQUENCE [LARGE SCALE GENOMIC DNA]</scope>
    <source>
        <strain evidence="4">CCUG 60898</strain>
    </source>
</reference>
<feature type="chain" id="PRO_5046322193" evidence="1">
    <location>
        <begin position="27"/>
        <end position="196"/>
    </location>
</feature>
<name>A0ABW3IFM3_9FLAO</name>
<comment type="caution">
    <text evidence="3">The sequence shown here is derived from an EMBL/GenBank/DDBJ whole genome shotgun (WGS) entry which is preliminary data.</text>
</comment>
<dbReference type="PANTHER" id="PTHR34406">
    <property type="entry name" value="PROTEIN YCEI"/>
    <property type="match status" value="1"/>
</dbReference>
<keyword evidence="1" id="KW-0732">Signal</keyword>
<dbReference type="InterPro" id="IPR007372">
    <property type="entry name" value="Lipid/polyisoprenoid-bd_YceI"/>
</dbReference>
<sequence>MNTTKNFWIALGSFLVMIFSANVTMAQSYTVNSKASDLKVEGTSNIHDWEITAKDLQGTLKVEMEDGQLVKINSLDFAVVAESLESGKGGMDKNTYKALDTKKHKMITYKLEKVNNLDCTSKSDCKITTSGYLTIAGTKKPVDMVFDAKVSDGKIVLSGSKKLNMTHFKVDPPTAMFGTITTGDEVTIKFKTAFSK</sequence>
<dbReference type="InterPro" id="IPR036761">
    <property type="entry name" value="TTHA0802/YceI-like_sf"/>
</dbReference>
<accession>A0ABW3IFM3</accession>
<protein>
    <submittedName>
        <fullName evidence="3">YceI family protein</fullName>
    </submittedName>
</protein>
<gene>
    <name evidence="3" type="ORF">ACFQ1G_07950</name>
</gene>
<evidence type="ECO:0000313" key="4">
    <source>
        <dbReference type="Proteomes" id="UP001597100"/>
    </source>
</evidence>
<feature type="signal peptide" evidence="1">
    <location>
        <begin position="1"/>
        <end position="26"/>
    </location>
</feature>
<dbReference type="Pfam" id="PF04264">
    <property type="entry name" value="YceI"/>
    <property type="match status" value="1"/>
</dbReference>
<evidence type="ECO:0000256" key="1">
    <source>
        <dbReference type="SAM" id="SignalP"/>
    </source>
</evidence>
<dbReference type="Proteomes" id="UP001597100">
    <property type="component" value="Unassembled WGS sequence"/>
</dbReference>
<organism evidence="3 4">
    <name type="scientific">Salinimicrobium gaetbulicola</name>
    <dbReference type="NCBI Taxonomy" id="999702"/>
    <lineage>
        <taxon>Bacteria</taxon>
        <taxon>Pseudomonadati</taxon>
        <taxon>Bacteroidota</taxon>
        <taxon>Flavobacteriia</taxon>
        <taxon>Flavobacteriales</taxon>
        <taxon>Flavobacteriaceae</taxon>
        <taxon>Salinimicrobium</taxon>
    </lineage>
</organism>
<dbReference type="SMART" id="SM00867">
    <property type="entry name" value="YceI"/>
    <property type="match status" value="1"/>
</dbReference>
<evidence type="ECO:0000313" key="3">
    <source>
        <dbReference type="EMBL" id="MFD0976719.1"/>
    </source>
</evidence>
<dbReference type="EMBL" id="JBHTJP010000032">
    <property type="protein sequence ID" value="MFD0976719.1"/>
    <property type="molecule type" value="Genomic_DNA"/>
</dbReference>
<dbReference type="SUPFAM" id="SSF101874">
    <property type="entry name" value="YceI-like"/>
    <property type="match status" value="1"/>
</dbReference>
<dbReference type="PANTHER" id="PTHR34406:SF1">
    <property type="entry name" value="PROTEIN YCEI"/>
    <property type="match status" value="1"/>
</dbReference>
<proteinExistence type="predicted"/>
<keyword evidence="4" id="KW-1185">Reference proteome</keyword>
<dbReference type="RefSeq" id="WP_380738297.1">
    <property type="nucleotide sequence ID" value="NZ_JBHTJP010000032.1"/>
</dbReference>
<feature type="domain" description="Lipid/polyisoprenoid-binding YceI-like" evidence="2">
    <location>
        <begin position="28"/>
        <end position="195"/>
    </location>
</feature>
<evidence type="ECO:0000259" key="2">
    <source>
        <dbReference type="SMART" id="SM00867"/>
    </source>
</evidence>